<organism evidence="2 3">
    <name type="scientific">Leptospirillum ferriphilum YSK</name>
    <dbReference type="NCBI Taxonomy" id="1441628"/>
    <lineage>
        <taxon>Bacteria</taxon>
        <taxon>Pseudomonadati</taxon>
        <taxon>Nitrospirota</taxon>
        <taxon>Nitrospiria</taxon>
        <taxon>Nitrospirales</taxon>
        <taxon>Nitrospiraceae</taxon>
        <taxon>Leptospirillum</taxon>
    </lineage>
</organism>
<feature type="compositionally biased region" description="Basic residues" evidence="1">
    <location>
        <begin position="98"/>
        <end position="108"/>
    </location>
</feature>
<protein>
    <submittedName>
        <fullName evidence="2">Uncharacterized protein</fullName>
    </submittedName>
</protein>
<evidence type="ECO:0000256" key="1">
    <source>
        <dbReference type="SAM" id="MobiDB-lite"/>
    </source>
</evidence>
<dbReference type="EMBL" id="CP007243">
    <property type="protein sequence ID" value="AIA30410.1"/>
    <property type="molecule type" value="Genomic_DNA"/>
</dbReference>
<keyword evidence="3" id="KW-1185">Reference proteome</keyword>
<gene>
    <name evidence="2" type="ORF">Y981_05405</name>
</gene>
<feature type="compositionally biased region" description="Basic and acidic residues" evidence="1">
    <location>
        <begin position="1"/>
        <end position="12"/>
    </location>
</feature>
<dbReference type="AlphaFoldDB" id="A0A059XTL7"/>
<name>A0A059XTL7_9BACT</name>
<dbReference type="HOGENOM" id="CLU_2193669_0_0_0"/>
<sequence>MGEKLETGENPERNNGPKPLLDVEGLARVLNLATQTVYNLLSRNPQALPPRIALPTRKSLWRPEVVQAWLSSFSGGDPDEVRVKEAKIEMKGDGGRPRGPRNKKYRRA</sequence>
<accession>A0A059XTL7</accession>
<dbReference type="KEGG" id="lfp:Y981_05405"/>
<dbReference type="Proteomes" id="UP000027059">
    <property type="component" value="Chromosome"/>
</dbReference>
<reference evidence="3" key="1">
    <citation type="submission" date="2014-02" db="EMBL/GenBank/DDBJ databases">
        <title>Complete genome sequence and comparative genomic analysis of the nitrogen-fixing bacterium Leptospirillum ferriphilum YSK.</title>
        <authorList>
            <person name="Guo X."/>
            <person name="Yin H."/>
            <person name="Liang Y."/>
            <person name="Hu Q."/>
            <person name="Ma L."/>
            <person name="Xiao Y."/>
            <person name="Zhang X."/>
            <person name="Qiu G."/>
            <person name="Liu X."/>
        </authorList>
    </citation>
    <scope>NUCLEOTIDE SEQUENCE [LARGE SCALE GENOMIC DNA]</scope>
    <source>
        <strain evidence="3">YSK</strain>
    </source>
</reference>
<feature type="region of interest" description="Disordered" evidence="1">
    <location>
        <begin position="88"/>
        <end position="108"/>
    </location>
</feature>
<proteinExistence type="predicted"/>
<evidence type="ECO:0000313" key="2">
    <source>
        <dbReference type="EMBL" id="AIA30410.1"/>
    </source>
</evidence>
<evidence type="ECO:0000313" key="3">
    <source>
        <dbReference type="Proteomes" id="UP000027059"/>
    </source>
</evidence>
<reference evidence="2 3" key="2">
    <citation type="journal article" date="2015" name="Biomed. Res. Int.">
        <title>Effects of Arsenite Resistance on the Growth and Functional Gene Expression of Leptospirillum ferriphilum and Acidithiobacillus thiooxidans in Pure Culture and Coculture.</title>
        <authorList>
            <person name="Jiang H."/>
            <person name="Liang Y."/>
            <person name="Yin H."/>
            <person name="Xiao Y."/>
            <person name="Guo X."/>
            <person name="Xu Y."/>
            <person name="Hu Q."/>
            <person name="Liu H."/>
            <person name="Liu X."/>
        </authorList>
    </citation>
    <scope>NUCLEOTIDE SEQUENCE [LARGE SCALE GENOMIC DNA]</scope>
    <source>
        <strain evidence="2 3">YSK</strain>
    </source>
</reference>
<feature type="region of interest" description="Disordered" evidence="1">
    <location>
        <begin position="1"/>
        <end position="20"/>
    </location>
</feature>